<evidence type="ECO:0000256" key="3">
    <source>
        <dbReference type="ARBA" id="ARBA00022989"/>
    </source>
</evidence>
<reference evidence="6 7" key="1">
    <citation type="submission" date="2018-05" db="EMBL/GenBank/DDBJ databases">
        <title>Genomic Encyclopedia of Type Strains, Phase IV (KMG-IV): sequencing the most valuable type-strain genomes for metagenomic binning, comparative biology and taxonomic classification.</title>
        <authorList>
            <person name="Goeker M."/>
        </authorList>
    </citation>
    <scope>NUCLEOTIDE SEQUENCE [LARGE SCALE GENOMIC DNA]</scope>
    <source>
        <strain evidence="6 7">DSM 28816</strain>
    </source>
</reference>
<feature type="transmembrane region" description="Helical" evidence="5">
    <location>
        <begin position="87"/>
        <end position="107"/>
    </location>
</feature>
<dbReference type="Gene3D" id="1.20.1740.10">
    <property type="entry name" value="Amino acid/polyamine transporter I"/>
    <property type="match status" value="1"/>
</dbReference>
<evidence type="ECO:0000256" key="5">
    <source>
        <dbReference type="SAM" id="Phobius"/>
    </source>
</evidence>
<comment type="subcellular location">
    <subcellularLocation>
        <location evidence="1">Membrane</location>
        <topology evidence="1">Multi-pass membrane protein</topology>
    </subcellularLocation>
</comment>
<dbReference type="InterPro" id="IPR050598">
    <property type="entry name" value="AminoAcid_Transporter"/>
</dbReference>
<dbReference type="RefSeq" id="WP_110291042.1">
    <property type="nucleotide sequence ID" value="NZ_QICS01000004.1"/>
</dbReference>
<organism evidence="6 7">
    <name type="scientific">Lachnotalea glycerini</name>
    <dbReference type="NCBI Taxonomy" id="1763509"/>
    <lineage>
        <taxon>Bacteria</taxon>
        <taxon>Bacillati</taxon>
        <taxon>Bacillota</taxon>
        <taxon>Clostridia</taxon>
        <taxon>Lachnospirales</taxon>
        <taxon>Lachnospiraceae</taxon>
        <taxon>Lachnotalea</taxon>
    </lineage>
</organism>
<gene>
    <name evidence="6" type="ORF">C8E03_104202</name>
</gene>
<evidence type="ECO:0000256" key="4">
    <source>
        <dbReference type="ARBA" id="ARBA00023136"/>
    </source>
</evidence>
<evidence type="ECO:0000256" key="1">
    <source>
        <dbReference type="ARBA" id="ARBA00004141"/>
    </source>
</evidence>
<keyword evidence="3 5" id="KW-1133">Transmembrane helix</keyword>
<dbReference type="PIRSF" id="PIRSF006060">
    <property type="entry name" value="AA_transporter"/>
    <property type="match status" value="1"/>
</dbReference>
<feature type="transmembrane region" description="Helical" evidence="5">
    <location>
        <begin position="130"/>
        <end position="148"/>
    </location>
</feature>
<comment type="caution">
    <text evidence="6">The sequence shown here is derived from an EMBL/GenBank/DDBJ whole genome shotgun (WGS) entry which is preliminary data.</text>
</comment>
<keyword evidence="4 5" id="KW-0472">Membrane</keyword>
<proteinExistence type="predicted"/>
<keyword evidence="2 5" id="KW-0812">Transmembrane</keyword>
<feature type="transmembrane region" description="Helical" evidence="5">
    <location>
        <begin position="393"/>
        <end position="415"/>
    </location>
</feature>
<name>A0A318EX02_9FIRM</name>
<feature type="transmembrane region" description="Helical" evidence="5">
    <location>
        <begin position="16"/>
        <end position="34"/>
    </location>
</feature>
<dbReference type="EMBL" id="QICS01000004">
    <property type="protein sequence ID" value="PXV91194.1"/>
    <property type="molecule type" value="Genomic_DNA"/>
</dbReference>
<feature type="transmembrane region" description="Helical" evidence="5">
    <location>
        <begin position="46"/>
        <end position="67"/>
    </location>
</feature>
<protein>
    <submittedName>
        <fullName evidence="6">Serine/threonine exchange transporter (LAT family)</fullName>
    </submittedName>
</protein>
<sequence length="453" mass="49527">MVQNVKNDQLKRNVSGFNAYTMVVGTIIGTGIFFKPQAIFSATGTASLGLISWVIGCFLGLCGGLIVAEIGAMIPETGGLMTYIEKIYSKSLGFMVGWAQMVVFYPIRKSASAVVFGIQATALFALDEKYAIPIAVGLTVYLFVVNLLGNKVCDYSINIATFLKFVPIILIIVFGLFLNTNPVEIKLFPVTVNTHPFFQGLSISVIATLYATDGWINITNIGGEIVEPQKNIPKALIGGLLTVSGVYLLINIAYLRVMTPSEMAASATVASDAAGRLFGNIGQKTVAVGILISIMGSHTGFTRAAWRIPYALGVRDWLPFSGWFSKVSEKTQMPVNSGIFVTVLTILSTILLPNFNVLTDIGSYVIWFFYTLTFIGLFILRKKWADVERFYKVPLYPVIPIIGVMGGIFVVISTTIYQPKIALLSVLLVVIGLPIYYFKTKEHNDLADDIRRI</sequence>
<dbReference type="Pfam" id="PF13520">
    <property type="entry name" value="AA_permease_2"/>
    <property type="match status" value="1"/>
</dbReference>
<dbReference type="PANTHER" id="PTHR11785:SF512">
    <property type="entry name" value="SOBREMESA, ISOFORM B"/>
    <property type="match status" value="1"/>
</dbReference>
<evidence type="ECO:0000313" key="6">
    <source>
        <dbReference type="EMBL" id="PXV91194.1"/>
    </source>
</evidence>
<dbReference type="GO" id="GO:0016020">
    <property type="term" value="C:membrane"/>
    <property type="evidence" value="ECO:0007669"/>
    <property type="project" value="UniProtKB-SubCell"/>
</dbReference>
<feature type="transmembrane region" description="Helical" evidence="5">
    <location>
        <begin position="155"/>
        <end position="177"/>
    </location>
</feature>
<dbReference type="AlphaFoldDB" id="A0A318EX02"/>
<evidence type="ECO:0000256" key="2">
    <source>
        <dbReference type="ARBA" id="ARBA00022692"/>
    </source>
</evidence>
<accession>A0A318EX02</accession>
<feature type="transmembrane region" description="Helical" evidence="5">
    <location>
        <begin position="361"/>
        <end position="381"/>
    </location>
</feature>
<feature type="transmembrane region" description="Helical" evidence="5">
    <location>
        <begin position="335"/>
        <end position="355"/>
    </location>
</feature>
<dbReference type="GO" id="GO:0015179">
    <property type="term" value="F:L-amino acid transmembrane transporter activity"/>
    <property type="evidence" value="ECO:0007669"/>
    <property type="project" value="TreeGrafter"/>
</dbReference>
<dbReference type="PANTHER" id="PTHR11785">
    <property type="entry name" value="AMINO ACID TRANSPORTER"/>
    <property type="match status" value="1"/>
</dbReference>
<feature type="transmembrane region" description="Helical" evidence="5">
    <location>
        <begin position="421"/>
        <end position="438"/>
    </location>
</feature>
<dbReference type="Proteomes" id="UP000247523">
    <property type="component" value="Unassembled WGS sequence"/>
</dbReference>
<evidence type="ECO:0000313" key="7">
    <source>
        <dbReference type="Proteomes" id="UP000247523"/>
    </source>
</evidence>
<dbReference type="InterPro" id="IPR002293">
    <property type="entry name" value="AA/rel_permease1"/>
</dbReference>
<feature type="transmembrane region" description="Helical" evidence="5">
    <location>
        <begin position="236"/>
        <end position="255"/>
    </location>
</feature>